<comment type="caution">
    <text evidence="1">The sequence shown here is derived from an EMBL/GenBank/DDBJ whole genome shotgun (WGS) entry which is preliminary data.</text>
</comment>
<dbReference type="Proteomes" id="UP000596742">
    <property type="component" value="Unassembled WGS sequence"/>
</dbReference>
<reference evidence="1" key="1">
    <citation type="submission" date="2018-11" db="EMBL/GenBank/DDBJ databases">
        <authorList>
            <person name="Alioto T."/>
            <person name="Alioto T."/>
        </authorList>
    </citation>
    <scope>NUCLEOTIDE SEQUENCE</scope>
</reference>
<protein>
    <submittedName>
        <fullName evidence="1">Uncharacterized protein</fullName>
    </submittedName>
</protein>
<accession>A0A8B6EE21</accession>
<sequence>HGSTYVRWGRSGCPLNTERVYSGYAAGNVYSQGAPTGGPSNMLCLPSDPELSNRTAPGNTFIYGTEYQENSFASNSADEDVPCAVCRNPKSFSSLMIPGRKTCYAGWQTEYMGYLASGCFNCKASSFICVDSQPEYIPSGERNDNGHLLYMVGTKCGSLPCPPYHAGLELYCVVCTK</sequence>
<dbReference type="AlphaFoldDB" id="A0A8B6EE21"/>
<dbReference type="GO" id="GO:0005615">
    <property type="term" value="C:extracellular space"/>
    <property type="evidence" value="ECO:0007669"/>
    <property type="project" value="TreeGrafter"/>
</dbReference>
<name>A0A8B6EE21_MYTGA</name>
<dbReference type="InterPro" id="IPR051077">
    <property type="entry name" value="Ca-dependent_lectin"/>
</dbReference>
<organism evidence="1 2">
    <name type="scientific">Mytilus galloprovincialis</name>
    <name type="common">Mediterranean mussel</name>
    <dbReference type="NCBI Taxonomy" id="29158"/>
    <lineage>
        <taxon>Eukaryota</taxon>
        <taxon>Metazoa</taxon>
        <taxon>Spiralia</taxon>
        <taxon>Lophotrochozoa</taxon>
        <taxon>Mollusca</taxon>
        <taxon>Bivalvia</taxon>
        <taxon>Autobranchia</taxon>
        <taxon>Pteriomorphia</taxon>
        <taxon>Mytilida</taxon>
        <taxon>Mytiloidea</taxon>
        <taxon>Mytilidae</taxon>
        <taxon>Mytilinae</taxon>
        <taxon>Mytilus</taxon>
    </lineage>
</organism>
<dbReference type="EMBL" id="UYJE01005048">
    <property type="protein sequence ID" value="VDI33460.1"/>
    <property type="molecule type" value="Genomic_DNA"/>
</dbReference>
<dbReference type="PANTHER" id="PTHR24024">
    <property type="entry name" value="PULMONARY SURFACTANT-ASSOCIATED PROTEIN A"/>
    <property type="match status" value="1"/>
</dbReference>
<proteinExistence type="predicted"/>
<dbReference type="OrthoDB" id="6272653at2759"/>
<evidence type="ECO:0000313" key="2">
    <source>
        <dbReference type="Proteomes" id="UP000596742"/>
    </source>
</evidence>
<gene>
    <name evidence="1" type="ORF">MGAL_10B010087</name>
</gene>
<keyword evidence="2" id="KW-1185">Reference proteome</keyword>
<feature type="non-terminal residue" evidence="1">
    <location>
        <position position="1"/>
    </location>
</feature>
<dbReference type="PANTHER" id="PTHR24024:SF18">
    <property type="entry name" value="SHORT-CHAIN COLLAGEN C4-LIKE"/>
    <property type="match status" value="1"/>
</dbReference>
<evidence type="ECO:0000313" key="1">
    <source>
        <dbReference type="EMBL" id="VDI33460.1"/>
    </source>
</evidence>